<evidence type="ECO:0000256" key="1">
    <source>
        <dbReference type="SAM" id="Phobius"/>
    </source>
</evidence>
<reference evidence="2 3" key="1">
    <citation type="submission" date="2017-06" db="EMBL/GenBank/DDBJ databases">
        <title>Genome sequencing of cyanobaciteial culture collection at National Institute for Environmental Studies (NIES).</title>
        <authorList>
            <person name="Hirose Y."/>
            <person name="Shimura Y."/>
            <person name="Fujisawa T."/>
            <person name="Nakamura Y."/>
            <person name="Kawachi M."/>
        </authorList>
    </citation>
    <scope>NUCLEOTIDE SEQUENCE [LARGE SCALE GENOMIC DNA]</scope>
    <source>
        <strain evidence="2 3">NIES-2135</strain>
        <plasmid evidence="3">Plasmid Plasmid1 dna</plasmid>
    </source>
</reference>
<gene>
    <name evidence="2" type="ORF">NIES2135_63830</name>
</gene>
<dbReference type="Proteomes" id="UP000217895">
    <property type="component" value="Plasmid Plasmid1 dna"/>
</dbReference>
<accession>A0A1Z4JS43</accession>
<dbReference type="EMBL" id="AP018204">
    <property type="protein sequence ID" value="BAY59506.1"/>
    <property type="molecule type" value="Genomic_DNA"/>
</dbReference>
<protein>
    <submittedName>
        <fullName evidence="2">Uncharacterized protein</fullName>
    </submittedName>
</protein>
<proteinExistence type="predicted"/>
<feature type="transmembrane region" description="Helical" evidence="1">
    <location>
        <begin position="68"/>
        <end position="86"/>
    </location>
</feature>
<keyword evidence="1" id="KW-1133">Transmembrane helix</keyword>
<sequence length="88" mass="9572">MNTFYSFSNSIQAGEILSVSPTSSPSPDLPAEPLINHSWQPFFYTAAIVLVVCLAIIVGAFSRRVEHAIASALILSLVLIGFFFVLTR</sequence>
<feature type="transmembrane region" description="Helical" evidence="1">
    <location>
        <begin position="42"/>
        <end position="61"/>
    </location>
</feature>
<evidence type="ECO:0000313" key="2">
    <source>
        <dbReference type="EMBL" id="BAY59506.1"/>
    </source>
</evidence>
<name>A0A1Z4JS43_LEPBY</name>
<keyword evidence="3" id="KW-1185">Reference proteome</keyword>
<organism evidence="2 3">
    <name type="scientific">Leptolyngbya boryana NIES-2135</name>
    <dbReference type="NCBI Taxonomy" id="1973484"/>
    <lineage>
        <taxon>Bacteria</taxon>
        <taxon>Bacillati</taxon>
        <taxon>Cyanobacteriota</taxon>
        <taxon>Cyanophyceae</taxon>
        <taxon>Leptolyngbyales</taxon>
        <taxon>Leptolyngbyaceae</taxon>
        <taxon>Leptolyngbya group</taxon>
        <taxon>Leptolyngbya</taxon>
    </lineage>
</organism>
<dbReference type="AlphaFoldDB" id="A0A1Z4JS43"/>
<keyword evidence="1" id="KW-0472">Membrane</keyword>
<geneLocation type="plasmid" evidence="2">
    <name>plasmid1</name>
</geneLocation>
<keyword evidence="1" id="KW-0812">Transmembrane</keyword>
<keyword evidence="2" id="KW-0614">Plasmid</keyword>
<evidence type="ECO:0000313" key="3">
    <source>
        <dbReference type="Proteomes" id="UP000217895"/>
    </source>
</evidence>